<dbReference type="InterPro" id="IPR051043">
    <property type="entry name" value="Sulfatase_Mod_Factor_Kinase"/>
</dbReference>
<comment type="caution">
    <text evidence="3">The sequence shown here is derived from an EMBL/GenBank/DDBJ whole genome shotgun (WGS) entry which is preliminary data.</text>
</comment>
<dbReference type="InterPro" id="IPR042095">
    <property type="entry name" value="SUMF_sf"/>
</dbReference>
<evidence type="ECO:0000313" key="4">
    <source>
        <dbReference type="Proteomes" id="UP001597526"/>
    </source>
</evidence>
<protein>
    <submittedName>
        <fullName evidence="3">Formylglycine-generating enzyme family protein</fullName>
    </submittedName>
</protein>
<dbReference type="EMBL" id="JBHULB010000013">
    <property type="protein sequence ID" value="MFD2587348.1"/>
    <property type="molecule type" value="Genomic_DNA"/>
</dbReference>
<evidence type="ECO:0000256" key="1">
    <source>
        <dbReference type="SAM" id="SignalP"/>
    </source>
</evidence>
<proteinExistence type="predicted"/>
<feature type="signal peptide" evidence="1">
    <location>
        <begin position="1"/>
        <end position="21"/>
    </location>
</feature>
<evidence type="ECO:0000313" key="3">
    <source>
        <dbReference type="EMBL" id="MFD2587348.1"/>
    </source>
</evidence>
<dbReference type="InterPro" id="IPR005532">
    <property type="entry name" value="SUMF_dom"/>
</dbReference>
<keyword evidence="1" id="KW-0732">Signal</keyword>
<gene>
    <name evidence="3" type="ORF">ACFSQJ_10425</name>
</gene>
<dbReference type="RefSeq" id="WP_377766886.1">
    <property type="nucleotide sequence ID" value="NZ_JBHULB010000013.1"/>
</dbReference>
<dbReference type="InterPro" id="IPR016187">
    <property type="entry name" value="CTDL_fold"/>
</dbReference>
<dbReference type="Proteomes" id="UP001597526">
    <property type="component" value="Unassembled WGS sequence"/>
</dbReference>
<dbReference type="SUPFAM" id="SSF56436">
    <property type="entry name" value="C-type lectin-like"/>
    <property type="match status" value="1"/>
</dbReference>
<sequence>MKYRLLLLLSGLFLFNACNNAQKKSRTEAKDEVVYKVKIVPPENIKPPSGMVWVPGGSFVQGAVDQDKFAMNHEKPKHKVIVDGFFMDITEVTNRQFEEFVENTGYKTVAERGIDWNEMKNQVPAGTLKPADSILQPGSLTFLKTDSPVQNLGDFTQWWRWTIGANWKHPQGPDSSIEGHENHPVVHIAYEDALAYCKWANRRLPTEAEWELAARAGAVDKIYYWGNSSAELVSKANTWTGTFPYNNTNEDNYTRTAPVGSYPPNANGLYDMAGNVWEWTNDWYNTGYYRELAESAIPIVNPQGALSPHNPNNPYAKEKVIKGGSFLCNASYCSSYRISARMATTLDSSAEHIGFRTVWDGK</sequence>
<name>A0ABW5MYR3_9FLAO</name>
<dbReference type="PANTHER" id="PTHR23150:SF19">
    <property type="entry name" value="FORMYLGLYCINE-GENERATING ENZYME"/>
    <property type="match status" value="1"/>
</dbReference>
<accession>A0ABW5MYR3</accession>
<feature type="domain" description="Sulfatase-modifying factor enzyme-like" evidence="2">
    <location>
        <begin position="49"/>
        <end position="359"/>
    </location>
</feature>
<feature type="chain" id="PRO_5045890896" evidence="1">
    <location>
        <begin position="22"/>
        <end position="362"/>
    </location>
</feature>
<dbReference type="Gene3D" id="3.90.1580.10">
    <property type="entry name" value="paralog of FGE (formylglycine-generating enzyme)"/>
    <property type="match status" value="1"/>
</dbReference>
<evidence type="ECO:0000259" key="2">
    <source>
        <dbReference type="Pfam" id="PF03781"/>
    </source>
</evidence>
<dbReference type="PANTHER" id="PTHR23150">
    <property type="entry name" value="SULFATASE MODIFYING FACTOR 1, 2"/>
    <property type="match status" value="1"/>
</dbReference>
<dbReference type="Pfam" id="PF03781">
    <property type="entry name" value="FGE-sulfatase"/>
    <property type="match status" value="1"/>
</dbReference>
<keyword evidence="4" id="KW-1185">Reference proteome</keyword>
<reference evidence="4" key="1">
    <citation type="journal article" date="2019" name="Int. J. Syst. Evol. Microbiol.">
        <title>The Global Catalogue of Microorganisms (GCM) 10K type strain sequencing project: providing services to taxonomists for standard genome sequencing and annotation.</title>
        <authorList>
            <consortium name="The Broad Institute Genomics Platform"/>
            <consortium name="The Broad Institute Genome Sequencing Center for Infectious Disease"/>
            <person name="Wu L."/>
            <person name="Ma J."/>
        </authorList>
    </citation>
    <scope>NUCLEOTIDE SEQUENCE [LARGE SCALE GENOMIC DNA]</scope>
    <source>
        <strain evidence="4">KCTC 52368</strain>
    </source>
</reference>
<organism evidence="3 4">
    <name type="scientific">Croceitalea marina</name>
    <dbReference type="NCBI Taxonomy" id="1775166"/>
    <lineage>
        <taxon>Bacteria</taxon>
        <taxon>Pseudomonadati</taxon>
        <taxon>Bacteroidota</taxon>
        <taxon>Flavobacteriia</taxon>
        <taxon>Flavobacteriales</taxon>
        <taxon>Flavobacteriaceae</taxon>
        <taxon>Croceitalea</taxon>
    </lineage>
</organism>